<reference evidence="1 2" key="1">
    <citation type="journal article" date="2014" name="Nat. Commun.">
        <title>Klebsormidium flaccidum genome reveals primary factors for plant terrestrial adaptation.</title>
        <authorList>
            <person name="Hori K."/>
            <person name="Maruyama F."/>
            <person name="Fujisawa T."/>
            <person name="Togashi T."/>
            <person name="Yamamoto N."/>
            <person name="Seo M."/>
            <person name="Sato S."/>
            <person name="Yamada T."/>
            <person name="Mori H."/>
            <person name="Tajima N."/>
            <person name="Moriyama T."/>
            <person name="Ikeuchi M."/>
            <person name="Watanabe M."/>
            <person name="Wada H."/>
            <person name="Kobayashi K."/>
            <person name="Saito M."/>
            <person name="Masuda T."/>
            <person name="Sasaki-Sekimoto Y."/>
            <person name="Mashiguchi K."/>
            <person name="Awai K."/>
            <person name="Shimojima M."/>
            <person name="Masuda S."/>
            <person name="Iwai M."/>
            <person name="Nobusawa T."/>
            <person name="Narise T."/>
            <person name="Kondo S."/>
            <person name="Saito H."/>
            <person name="Sato R."/>
            <person name="Murakawa M."/>
            <person name="Ihara Y."/>
            <person name="Oshima-Yamada Y."/>
            <person name="Ohtaka K."/>
            <person name="Satoh M."/>
            <person name="Sonobe K."/>
            <person name="Ishii M."/>
            <person name="Ohtani R."/>
            <person name="Kanamori-Sato M."/>
            <person name="Honoki R."/>
            <person name="Miyazaki D."/>
            <person name="Mochizuki H."/>
            <person name="Umetsu J."/>
            <person name="Higashi K."/>
            <person name="Shibata D."/>
            <person name="Kamiya Y."/>
            <person name="Sato N."/>
            <person name="Nakamura Y."/>
            <person name="Tabata S."/>
            <person name="Ida S."/>
            <person name="Kurokawa K."/>
            <person name="Ohta H."/>
        </authorList>
    </citation>
    <scope>NUCLEOTIDE SEQUENCE [LARGE SCALE GENOMIC DNA]</scope>
    <source>
        <strain evidence="1 2">NIES-2285</strain>
    </source>
</reference>
<organism evidence="1 2">
    <name type="scientific">Klebsormidium nitens</name>
    <name type="common">Green alga</name>
    <name type="synonym">Ulothrix nitens</name>
    <dbReference type="NCBI Taxonomy" id="105231"/>
    <lineage>
        <taxon>Eukaryota</taxon>
        <taxon>Viridiplantae</taxon>
        <taxon>Streptophyta</taxon>
        <taxon>Klebsormidiophyceae</taxon>
        <taxon>Klebsormidiales</taxon>
        <taxon>Klebsormidiaceae</taxon>
        <taxon>Klebsormidium</taxon>
    </lineage>
</organism>
<gene>
    <name evidence="1" type="ORF">KFL_005590040</name>
</gene>
<dbReference type="EMBL" id="DF237508">
    <property type="protein sequence ID" value="GAQ89762.1"/>
    <property type="molecule type" value="Genomic_DNA"/>
</dbReference>
<evidence type="ECO:0000313" key="1">
    <source>
        <dbReference type="EMBL" id="GAQ89762.1"/>
    </source>
</evidence>
<dbReference type="Proteomes" id="UP000054558">
    <property type="component" value="Unassembled WGS sequence"/>
</dbReference>
<proteinExistence type="predicted"/>
<dbReference type="AlphaFoldDB" id="A0A1Y1II74"/>
<accession>A0A1Y1II74</accession>
<name>A0A1Y1II74_KLENI</name>
<evidence type="ECO:0000313" key="2">
    <source>
        <dbReference type="Proteomes" id="UP000054558"/>
    </source>
</evidence>
<protein>
    <submittedName>
        <fullName evidence="1">Uncharacterized protein</fullName>
    </submittedName>
</protein>
<sequence length="293" mass="33585">MENVAVVAGIPSNEPMALQVSVPAKYVCSCGCLQKRYLAHPEELEALEAEMESIRAAEKPAKKRKKNEKMAEGERKTRYGRAFEEFAQQWCRANMKVLRGPLADGEDAPSYCVKAAVNLLGVSLGYFYARSRRSHKGRLEEWSETMMKNHELEHLHPMKYGRIADRELIEVKDCCKGHQLRCMKGDTAFKTQSLLDVTCCSDSARNSNICRLKELLKESPGLVQDWHDDYHVRHGENGKTRDVQRAILAEVLHEKICRKGIRMLLNCRVSNSRFKEVKLIMKEHGGSYRIFRK</sequence>
<keyword evidence="2" id="KW-1185">Reference proteome</keyword>